<dbReference type="RefSeq" id="XP_020436657.1">
    <property type="nucleotide sequence ID" value="XM_020572540.1"/>
</dbReference>
<protein>
    <submittedName>
        <fullName evidence="2">Uncharacterized protein</fullName>
    </submittedName>
</protein>
<dbReference type="EMBL" id="ADBJ01000008">
    <property type="protein sequence ID" value="EFA84544.1"/>
    <property type="molecule type" value="Genomic_DNA"/>
</dbReference>
<keyword evidence="1" id="KW-0812">Transmembrane</keyword>
<reference evidence="2 3" key="1">
    <citation type="journal article" date="2011" name="Genome Res.">
        <title>Phylogeny-wide analysis of social amoeba genomes highlights ancient origins for complex intercellular communication.</title>
        <authorList>
            <person name="Heidel A.J."/>
            <person name="Lawal H.M."/>
            <person name="Felder M."/>
            <person name="Schilde C."/>
            <person name="Helps N.R."/>
            <person name="Tunggal B."/>
            <person name="Rivero F."/>
            <person name="John U."/>
            <person name="Schleicher M."/>
            <person name="Eichinger L."/>
            <person name="Platzer M."/>
            <person name="Noegel A.A."/>
            <person name="Schaap P."/>
            <person name="Gloeckner G."/>
        </authorList>
    </citation>
    <scope>NUCLEOTIDE SEQUENCE [LARGE SCALE GENOMIC DNA]</scope>
    <source>
        <strain evidence="3">ATCC 26659 / Pp 5 / PN500</strain>
    </source>
</reference>
<evidence type="ECO:0000313" key="2">
    <source>
        <dbReference type="EMBL" id="EFA84544.1"/>
    </source>
</evidence>
<keyword evidence="1" id="KW-0472">Membrane</keyword>
<dbReference type="Proteomes" id="UP000001396">
    <property type="component" value="Unassembled WGS sequence"/>
</dbReference>
<sequence>MLSMVSNCPDKLYLPLKHILYSMNNNKTISPEEKEKQRKGFQIICVVILAIYFRSFIYSLIESTFSNTMLYLKLGTLLAVFAYLTNPSIKSLHDLVHKHADKKGAFHGFFSRVLTKIGPALGSYTVKNFYVFTLIVQDKLIIGNPKVLAIGAFGNWWSPSKIQQEMIDAQKKGKKVANQSTPKESFLNK</sequence>
<proteinExistence type="predicted"/>
<evidence type="ECO:0000256" key="1">
    <source>
        <dbReference type="SAM" id="Phobius"/>
    </source>
</evidence>
<keyword evidence="1" id="KW-1133">Transmembrane helix</keyword>
<comment type="caution">
    <text evidence="2">The sequence shown here is derived from an EMBL/GenBank/DDBJ whole genome shotgun (WGS) entry which is preliminary data.</text>
</comment>
<dbReference type="InParanoid" id="D3AZS0"/>
<name>D3AZS0_HETP5</name>
<dbReference type="GeneID" id="31357062"/>
<feature type="transmembrane region" description="Helical" evidence="1">
    <location>
        <begin position="40"/>
        <end position="61"/>
    </location>
</feature>
<organism evidence="2 3">
    <name type="scientific">Heterostelium pallidum (strain ATCC 26659 / Pp 5 / PN500)</name>
    <name type="common">Cellular slime mold</name>
    <name type="synonym">Polysphondylium pallidum</name>
    <dbReference type="NCBI Taxonomy" id="670386"/>
    <lineage>
        <taxon>Eukaryota</taxon>
        <taxon>Amoebozoa</taxon>
        <taxon>Evosea</taxon>
        <taxon>Eumycetozoa</taxon>
        <taxon>Dictyostelia</taxon>
        <taxon>Acytosteliales</taxon>
        <taxon>Acytosteliaceae</taxon>
        <taxon>Heterostelium</taxon>
    </lineage>
</organism>
<evidence type="ECO:0000313" key="3">
    <source>
        <dbReference type="Proteomes" id="UP000001396"/>
    </source>
</evidence>
<keyword evidence="3" id="KW-1185">Reference proteome</keyword>
<gene>
    <name evidence="2" type="ORF">PPL_01533</name>
</gene>
<accession>D3AZS0</accession>
<dbReference type="AlphaFoldDB" id="D3AZS0"/>